<keyword evidence="7" id="KW-1185">Reference proteome</keyword>
<dbReference type="AlphaFoldDB" id="A0A844ANL9"/>
<dbReference type="CDD" id="cd02791">
    <property type="entry name" value="MopB_CT_Nitrate-R-NapA-like"/>
    <property type="match status" value="1"/>
</dbReference>
<evidence type="ECO:0000259" key="5">
    <source>
        <dbReference type="Pfam" id="PF04324"/>
    </source>
</evidence>
<dbReference type="Gene3D" id="3.40.50.740">
    <property type="match status" value="1"/>
</dbReference>
<proteinExistence type="predicted"/>
<evidence type="ECO:0000259" key="4">
    <source>
        <dbReference type="Pfam" id="PF01568"/>
    </source>
</evidence>
<dbReference type="Pfam" id="PF01568">
    <property type="entry name" value="Molydop_binding"/>
    <property type="match status" value="1"/>
</dbReference>
<accession>A0A844ANL9</accession>
<dbReference type="InterPro" id="IPR050123">
    <property type="entry name" value="Prok_molybdopt-oxidoreductase"/>
</dbReference>
<dbReference type="SUPFAM" id="SSF53706">
    <property type="entry name" value="Formate dehydrogenase/DMSO reductase, domains 1-3"/>
    <property type="match status" value="1"/>
</dbReference>
<evidence type="ECO:0000256" key="3">
    <source>
        <dbReference type="ARBA" id="ARBA00023002"/>
    </source>
</evidence>
<evidence type="ECO:0000313" key="6">
    <source>
        <dbReference type="EMBL" id="MQY44250.1"/>
    </source>
</evidence>
<name>A0A844ANL9_9RHOB</name>
<dbReference type="RefSeq" id="WP_194287215.1">
    <property type="nucleotide sequence ID" value="NZ_WIXK01000012.1"/>
</dbReference>
<reference evidence="6 7" key="1">
    <citation type="submission" date="2019-10" db="EMBL/GenBank/DDBJ databases">
        <title>Epibacterium sp. nov., isolated from seawater.</title>
        <authorList>
            <person name="Zhang X."/>
            <person name="Li N."/>
        </authorList>
    </citation>
    <scope>NUCLEOTIDE SEQUENCE [LARGE SCALE GENOMIC DNA]</scope>
    <source>
        <strain evidence="6 7">SM1969</strain>
    </source>
</reference>
<organism evidence="6 7">
    <name type="scientific">Tritonibacter aquimaris</name>
    <dbReference type="NCBI Taxonomy" id="2663379"/>
    <lineage>
        <taxon>Bacteria</taxon>
        <taxon>Pseudomonadati</taxon>
        <taxon>Pseudomonadota</taxon>
        <taxon>Alphaproteobacteria</taxon>
        <taxon>Rhodobacterales</taxon>
        <taxon>Paracoccaceae</taxon>
        <taxon>Tritonibacter</taxon>
    </lineage>
</organism>
<protein>
    <submittedName>
        <fullName evidence="6">Nitrate reductase</fullName>
    </submittedName>
</protein>
<dbReference type="Proteomes" id="UP000436694">
    <property type="component" value="Unassembled WGS sequence"/>
</dbReference>
<dbReference type="EMBL" id="WIXK01000012">
    <property type="protein sequence ID" value="MQY44250.1"/>
    <property type="molecule type" value="Genomic_DNA"/>
</dbReference>
<dbReference type="InterPro" id="IPR009010">
    <property type="entry name" value="Asp_de-COase-like_dom_sf"/>
</dbReference>
<gene>
    <name evidence="6" type="ORF">GG681_16505</name>
</gene>
<dbReference type="GO" id="GO:0043546">
    <property type="term" value="F:molybdopterin cofactor binding"/>
    <property type="evidence" value="ECO:0007669"/>
    <property type="project" value="InterPro"/>
</dbReference>
<keyword evidence="3" id="KW-0560">Oxidoreductase</keyword>
<dbReference type="Gene3D" id="2.40.40.20">
    <property type="match status" value="1"/>
</dbReference>
<dbReference type="InterPro" id="IPR006657">
    <property type="entry name" value="MoPterin_dinucl-bd_dom"/>
</dbReference>
<comment type="cofactor">
    <cofactor evidence="1">
        <name>Mo-bis(molybdopterin guanine dinucleotide)</name>
        <dbReference type="ChEBI" id="CHEBI:60539"/>
    </cofactor>
</comment>
<dbReference type="GO" id="GO:0016491">
    <property type="term" value="F:oxidoreductase activity"/>
    <property type="evidence" value="ECO:0007669"/>
    <property type="project" value="UniProtKB-KW"/>
</dbReference>
<sequence>ARADWDIIAEVGRRMGWQDAFDYANEADVFREYAALSGQAAEFGRDFDISGLAAISDADYDDFAPQVWPVPAKGKGKTRFFADGGFFHPGGRAKMLAITPPVLDAQADTGLRFNTGRVRDHWHTMTRTGRAPQLASHMAEPYLEVHPLDAARLGLEVAGLAKVKSAHGEVILRVLITDRVQLGQCFAPMHWTGETASAGRINALVTGDVDPVSGQPALKGMTVAVTPYAVGWYGFAASVVDMVPARPYAAVARSKTGWRAEVAGHKIPQDWQQEARQILNLPEGELSIVEDHARTTVRVAIYQHGKLAGVFFAAPEPVELMRSQVVEQIGSDIPALRVLAGLAPSDQPAKGAIVCACMDVGRDELRRAIGAGADSVPRLVECTGAGSNCGSCRPELAALVAEFTTQKVAAQ</sequence>
<dbReference type="PANTHER" id="PTHR43105:SF9">
    <property type="entry name" value="NADPH-FE(3+) OXIDOREDUCTASE SUBUNIT ALPHA"/>
    <property type="match status" value="1"/>
</dbReference>
<dbReference type="GO" id="GO:0045333">
    <property type="term" value="P:cellular respiration"/>
    <property type="evidence" value="ECO:0007669"/>
    <property type="project" value="UniProtKB-ARBA"/>
</dbReference>
<comment type="caution">
    <text evidence="6">The sequence shown here is derived from an EMBL/GenBank/DDBJ whole genome shotgun (WGS) entry which is preliminary data.</text>
</comment>
<dbReference type="InterPro" id="IPR041854">
    <property type="entry name" value="BFD-like_2Fe2S-bd_dom_sf"/>
</dbReference>
<feature type="domain" description="BFD-like [2Fe-2S]-binding" evidence="5">
    <location>
        <begin position="353"/>
        <end position="402"/>
    </location>
</feature>
<feature type="non-terminal residue" evidence="6">
    <location>
        <position position="1"/>
    </location>
</feature>
<dbReference type="Gene3D" id="1.10.10.1100">
    <property type="entry name" value="BFD-like [2Fe-2S]-binding domain"/>
    <property type="match status" value="1"/>
</dbReference>
<evidence type="ECO:0000256" key="1">
    <source>
        <dbReference type="ARBA" id="ARBA00001942"/>
    </source>
</evidence>
<dbReference type="InterPro" id="IPR007419">
    <property type="entry name" value="BFD-like_2Fe2S-bd_dom"/>
</dbReference>
<feature type="domain" description="Molybdopterin dinucleotide-binding" evidence="4">
    <location>
        <begin position="111"/>
        <end position="220"/>
    </location>
</feature>
<evidence type="ECO:0000256" key="2">
    <source>
        <dbReference type="ARBA" id="ARBA00001966"/>
    </source>
</evidence>
<dbReference type="InterPro" id="IPR041957">
    <property type="entry name" value="CT_Nitrate-R-NapA-like"/>
</dbReference>
<dbReference type="GO" id="GO:1990204">
    <property type="term" value="C:oxidoreductase complex"/>
    <property type="evidence" value="ECO:0007669"/>
    <property type="project" value="UniProtKB-ARBA"/>
</dbReference>
<dbReference type="Pfam" id="PF04324">
    <property type="entry name" value="Fer2_BFD"/>
    <property type="match status" value="1"/>
</dbReference>
<dbReference type="PANTHER" id="PTHR43105">
    <property type="entry name" value="RESPIRATORY NITRATE REDUCTASE"/>
    <property type="match status" value="1"/>
</dbReference>
<comment type="cofactor">
    <cofactor evidence="2">
        <name>[4Fe-4S] cluster</name>
        <dbReference type="ChEBI" id="CHEBI:49883"/>
    </cofactor>
</comment>
<evidence type="ECO:0000313" key="7">
    <source>
        <dbReference type="Proteomes" id="UP000436694"/>
    </source>
</evidence>
<dbReference type="GO" id="GO:0016020">
    <property type="term" value="C:membrane"/>
    <property type="evidence" value="ECO:0007669"/>
    <property type="project" value="TreeGrafter"/>
</dbReference>
<dbReference type="SUPFAM" id="SSF50692">
    <property type="entry name" value="ADC-like"/>
    <property type="match status" value="1"/>
</dbReference>